<comment type="caution">
    <text evidence="14">The sequence shown here is derived from an EMBL/GenBank/DDBJ whole genome shotgun (WGS) entry which is preliminary data.</text>
</comment>
<gene>
    <name evidence="14" type="ORF">FB45DRAFT_60090</name>
</gene>
<dbReference type="Proteomes" id="UP001221142">
    <property type="component" value="Unassembled WGS sequence"/>
</dbReference>
<comment type="subcellular location">
    <subcellularLocation>
        <location evidence="3">Secreted</location>
        <location evidence="3">Extracellular space</location>
    </subcellularLocation>
</comment>
<feature type="active site" description="Charge relay system" evidence="11">
    <location>
        <position position="293"/>
    </location>
</feature>
<evidence type="ECO:0000256" key="3">
    <source>
        <dbReference type="ARBA" id="ARBA00004239"/>
    </source>
</evidence>
<dbReference type="CDD" id="cd11377">
    <property type="entry name" value="Pro-peptidase_S53"/>
    <property type="match status" value="1"/>
</dbReference>
<dbReference type="PANTHER" id="PTHR14218">
    <property type="entry name" value="PROTEASE S8 TRIPEPTIDYL PEPTIDASE I CLN2"/>
    <property type="match status" value="1"/>
</dbReference>
<keyword evidence="6 11" id="KW-0479">Metal-binding</keyword>
<evidence type="ECO:0000313" key="14">
    <source>
        <dbReference type="EMBL" id="KAJ7627368.1"/>
    </source>
</evidence>
<keyword evidence="5 11" id="KW-0645">Protease</keyword>
<evidence type="ECO:0000256" key="5">
    <source>
        <dbReference type="ARBA" id="ARBA00022670"/>
    </source>
</evidence>
<dbReference type="CDD" id="cd04056">
    <property type="entry name" value="Peptidases_S53"/>
    <property type="match status" value="1"/>
</dbReference>
<evidence type="ECO:0000256" key="8">
    <source>
        <dbReference type="ARBA" id="ARBA00022825"/>
    </source>
</evidence>
<evidence type="ECO:0000256" key="10">
    <source>
        <dbReference type="ARBA" id="ARBA00023145"/>
    </source>
</evidence>
<sequence length="571" mass="59747">MHGVIYALSLTAASWSVCRASPLHPRAMVVHERLTTVPAGFTQHNGALSLEEELTLRIALTPGDMQGLEARTYEVSDPASAKYGQHLAVDEVASYVAPTPEALSAVSSWLSAANISTRSISPAGDLLQISLPVQTADELFATSFDAFSHQASGRRVVRALEYSVPAAVKEYIQFVHPVVSFPAPPPPTLAQRAKITTITTDVRLPSNGSCGTTVTPSCLQEIYKIPKKRATSSGNGIAVAGYANQYANFKDLSKFITQMRPDLGPNANFTVDMIDGGANEQLMGEAGDEADLDIQYTVGVASGVPVTFVSVGFDFSDEVDGFIDIVNHIIGMSAETRPTVLSTSFGFNEDQFSRSISIGICNAYTQLAAMGISALFATGDGGVGGFGQSDTCTEFVPTTPASCPFVTSVGGSTTGKTAASLSSGGFSNYFATPEYQLDDVRGYISGLGTQFTGMYNQSGRGFPDVAAQAANVEIVWKNQSLPVGGTSCATPIFASIIALVNDRLLAAGKPVLGFLNPLLYSPAGRAAFVDITQGSNPGCNTTGFAATQGWDPVTGLGTPDFELLLSAVGVS</sequence>
<dbReference type="GO" id="GO:0008240">
    <property type="term" value="F:tripeptidyl-peptidase activity"/>
    <property type="evidence" value="ECO:0007669"/>
    <property type="project" value="UniProtKB-EC"/>
</dbReference>
<feature type="signal peptide" evidence="12">
    <location>
        <begin position="1"/>
        <end position="20"/>
    </location>
</feature>
<feature type="chain" id="PRO_5041950683" description="tripeptidyl-peptidase II" evidence="12">
    <location>
        <begin position="21"/>
        <end position="571"/>
    </location>
</feature>
<feature type="domain" description="Peptidase S53" evidence="13">
    <location>
        <begin position="213"/>
        <end position="571"/>
    </location>
</feature>
<dbReference type="SUPFAM" id="SSF54897">
    <property type="entry name" value="Protease propeptides/inhibitors"/>
    <property type="match status" value="1"/>
</dbReference>
<name>A0AAD7FLV8_9AGAR</name>
<keyword evidence="7 11" id="KW-0378">Hydrolase</keyword>
<organism evidence="14 15">
    <name type="scientific">Roridomyces roridus</name>
    <dbReference type="NCBI Taxonomy" id="1738132"/>
    <lineage>
        <taxon>Eukaryota</taxon>
        <taxon>Fungi</taxon>
        <taxon>Dikarya</taxon>
        <taxon>Basidiomycota</taxon>
        <taxon>Agaricomycotina</taxon>
        <taxon>Agaricomycetes</taxon>
        <taxon>Agaricomycetidae</taxon>
        <taxon>Agaricales</taxon>
        <taxon>Marasmiineae</taxon>
        <taxon>Mycenaceae</taxon>
        <taxon>Roridomyces</taxon>
    </lineage>
</organism>
<reference evidence="14" key="1">
    <citation type="submission" date="2023-03" db="EMBL/GenBank/DDBJ databases">
        <title>Massive genome expansion in bonnet fungi (Mycena s.s.) driven by repeated elements and novel gene families across ecological guilds.</title>
        <authorList>
            <consortium name="Lawrence Berkeley National Laboratory"/>
            <person name="Harder C.B."/>
            <person name="Miyauchi S."/>
            <person name="Viragh M."/>
            <person name="Kuo A."/>
            <person name="Thoen E."/>
            <person name="Andreopoulos B."/>
            <person name="Lu D."/>
            <person name="Skrede I."/>
            <person name="Drula E."/>
            <person name="Henrissat B."/>
            <person name="Morin E."/>
            <person name="Kohler A."/>
            <person name="Barry K."/>
            <person name="LaButti K."/>
            <person name="Morin E."/>
            <person name="Salamov A."/>
            <person name="Lipzen A."/>
            <person name="Mereny Z."/>
            <person name="Hegedus B."/>
            <person name="Baldrian P."/>
            <person name="Stursova M."/>
            <person name="Weitz H."/>
            <person name="Taylor A."/>
            <person name="Grigoriev I.V."/>
            <person name="Nagy L.G."/>
            <person name="Martin F."/>
            <person name="Kauserud H."/>
        </authorList>
    </citation>
    <scope>NUCLEOTIDE SEQUENCE</scope>
    <source>
        <strain evidence="14">9284</strain>
    </source>
</reference>
<feature type="binding site" evidence="11">
    <location>
        <position position="551"/>
    </location>
    <ligand>
        <name>Ca(2+)</name>
        <dbReference type="ChEBI" id="CHEBI:29108"/>
    </ligand>
</feature>
<protein>
    <recommendedName>
        <fullName evidence="4">tripeptidyl-peptidase II</fullName>
        <ecNumber evidence="4">3.4.14.10</ecNumber>
    </recommendedName>
</protein>
<dbReference type="InterPro" id="IPR015366">
    <property type="entry name" value="S53_propep"/>
</dbReference>
<evidence type="ECO:0000256" key="1">
    <source>
        <dbReference type="ARBA" id="ARBA00001910"/>
    </source>
</evidence>
<dbReference type="Gene3D" id="3.40.50.200">
    <property type="entry name" value="Peptidase S8/S53 domain"/>
    <property type="match status" value="1"/>
</dbReference>
<keyword evidence="9 11" id="KW-0106">Calcium</keyword>
<dbReference type="InterPro" id="IPR050819">
    <property type="entry name" value="Tripeptidyl-peptidase_I"/>
</dbReference>
<dbReference type="PROSITE" id="PS51695">
    <property type="entry name" value="SEDOLISIN"/>
    <property type="match status" value="1"/>
</dbReference>
<evidence type="ECO:0000256" key="4">
    <source>
        <dbReference type="ARBA" id="ARBA00012462"/>
    </source>
</evidence>
<comment type="cofactor">
    <cofactor evidence="11">
        <name>Ca(2+)</name>
        <dbReference type="ChEBI" id="CHEBI:29108"/>
    </cofactor>
    <text evidence="11">Binds 1 Ca(2+) ion per subunit.</text>
</comment>
<dbReference type="GO" id="GO:0005576">
    <property type="term" value="C:extracellular region"/>
    <property type="evidence" value="ECO:0007669"/>
    <property type="project" value="UniProtKB-SubCell"/>
</dbReference>
<keyword evidence="15" id="KW-1185">Reference proteome</keyword>
<dbReference type="Pfam" id="PF00082">
    <property type="entry name" value="Peptidase_S8"/>
    <property type="match status" value="1"/>
</dbReference>
<accession>A0AAD7FLV8</accession>
<dbReference type="Pfam" id="PF09286">
    <property type="entry name" value="Pro-kuma_activ"/>
    <property type="match status" value="1"/>
</dbReference>
<evidence type="ECO:0000256" key="9">
    <source>
        <dbReference type="ARBA" id="ARBA00022837"/>
    </source>
</evidence>
<comment type="catalytic activity">
    <reaction evidence="1">
        <text>Release of an N-terminal tripeptide from a polypeptide.</text>
        <dbReference type="EC" id="3.4.14.10"/>
    </reaction>
</comment>
<feature type="active site" description="Charge relay system" evidence="11">
    <location>
        <position position="487"/>
    </location>
</feature>
<dbReference type="SUPFAM" id="SSF52743">
    <property type="entry name" value="Subtilisin-like"/>
    <property type="match status" value="1"/>
</dbReference>
<comment type="function">
    <text evidence="2">Secreted tripeptidyl-peptidase which degrades proteins at acidic pHs and is involved in virulence.</text>
</comment>
<evidence type="ECO:0000256" key="6">
    <source>
        <dbReference type="ARBA" id="ARBA00022723"/>
    </source>
</evidence>
<keyword evidence="12" id="KW-0732">Signal</keyword>
<evidence type="ECO:0000313" key="15">
    <source>
        <dbReference type="Proteomes" id="UP001221142"/>
    </source>
</evidence>
<dbReference type="InterPro" id="IPR000209">
    <property type="entry name" value="Peptidase_S8/S53_dom"/>
</dbReference>
<keyword evidence="8 11" id="KW-0720">Serine protease</keyword>
<dbReference type="SMART" id="SM00944">
    <property type="entry name" value="Pro-kuma_activ"/>
    <property type="match status" value="1"/>
</dbReference>
<evidence type="ECO:0000256" key="11">
    <source>
        <dbReference type="PROSITE-ProRule" id="PRU01032"/>
    </source>
</evidence>
<dbReference type="GO" id="GO:0004252">
    <property type="term" value="F:serine-type endopeptidase activity"/>
    <property type="evidence" value="ECO:0007669"/>
    <property type="project" value="UniProtKB-UniRule"/>
</dbReference>
<evidence type="ECO:0000256" key="7">
    <source>
        <dbReference type="ARBA" id="ARBA00022801"/>
    </source>
</evidence>
<dbReference type="InterPro" id="IPR030400">
    <property type="entry name" value="Sedolisin_dom"/>
</dbReference>
<dbReference type="EMBL" id="JARKIF010000011">
    <property type="protein sequence ID" value="KAJ7627368.1"/>
    <property type="molecule type" value="Genomic_DNA"/>
</dbReference>
<dbReference type="InterPro" id="IPR036852">
    <property type="entry name" value="Peptidase_S8/S53_dom_sf"/>
</dbReference>
<feature type="binding site" evidence="11">
    <location>
        <position position="549"/>
    </location>
    <ligand>
        <name>Ca(2+)</name>
        <dbReference type="ChEBI" id="CHEBI:29108"/>
    </ligand>
</feature>
<dbReference type="GO" id="GO:0046872">
    <property type="term" value="F:metal ion binding"/>
    <property type="evidence" value="ECO:0007669"/>
    <property type="project" value="UniProtKB-UniRule"/>
</dbReference>
<dbReference type="PANTHER" id="PTHR14218:SF15">
    <property type="entry name" value="TRIPEPTIDYL-PEPTIDASE 1"/>
    <property type="match status" value="1"/>
</dbReference>
<evidence type="ECO:0000256" key="2">
    <source>
        <dbReference type="ARBA" id="ARBA00002451"/>
    </source>
</evidence>
<proteinExistence type="predicted"/>
<dbReference type="EC" id="3.4.14.10" evidence="4"/>
<feature type="active site" description="Charge relay system" evidence="11">
    <location>
        <position position="289"/>
    </location>
</feature>
<feature type="binding site" evidence="11">
    <location>
        <position position="531"/>
    </location>
    <ligand>
        <name>Ca(2+)</name>
        <dbReference type="ChEBI" id="CHEBI:29108"/>
    </ligand>
</feature>
<feature type="binding site" evidence="11">
    <location>
        <position position="530"/>
    </location>
    <ligand>
        <name>Ca(2+)</name>
        <dbReference type="ChEBI" id="CHEBI:29108"/>
    </ligand>
</feature>
<evidence type="ECO:0000256" key="12">
    <source>
        <dbReference type="SAM" id="SignalP"/>
    </source>
</evidence>
<dbReference type="GO" id="GO:0006508">
    <property type="term" value="P:proteolysis"/>
    <property type="evidence" value="ECO:0007669"/>
    <property type="project" value="UniProtKB-KW"/>
</dbReference>
<dbReference type="AlphaFoldDB" id="A0AAD7FLV8"/>
<evidence type="ECO:0000259" key="13">
    <source>
        <dbReference type="PROSITE" id="PS51695"/>
    </source>
</evidence>
<keyword evidence="10" id="KW-0865">Zymogen</keyword>